<keyword evidence="1" id="KW-1133">Transmembrane helix</keyword>
<evidence type="ECO:0000256" key="1">
    <source>
        <dbReference type="SAM" id="Phobius"/>
    </source>
</evidence>
<dbReference type="KEGG" id="thd:BHV28_08340"/>
<accession>A0A1U9JUK8</accession>
<gene>
    <name evidence="2" type="ORF">BHV28_08340</name>
</gene>
<feature type="transmembrane region" description="Helical" evidence="1">
    <location>
        <begin position="35"/>
        <end position="59"/>
    </location>
</feature>
<evidence type="ECO:0000313" key="2">
    <source>
        <dbReference type="EMBL" id="AQS41533.1"/>
    </source>
</evidence>
<organism evidence="2 3">
    <name type="scientific">Candidatus Tokpelaia hoelldobleri</name>
    <dbReference type="NCBI Taxonomy" id="1902579"/>
    <lineage>
        <taxon>Bacteria</taxon>
        <taxon>Pseudomonadati</taxon>
        <taxon>Pseudomonadota</taxon>
        <taxon>Alphaproteobacteria</taxon>
        <taxon>Hyphomicrobiales</taxon>
        <taxon>Candidatus Tokpelaia</taxon>
    </lineage>
</organism>
<keyword evidence="3" id="KW-1185">Reference proteome</keyword>
<dbReference type="Proteomes" id="UP000188912">
    <property type="component" value="Chromosome"/>
</dbReference>
<sequence length="114" mass="12688">MLVNIALFGLWWSLIRVDAIPGRKIAEYQFSYVGVQITILAAIITFGALLIAGLSFIGYRSLVEKAENKADKVAREAVNKYANLSRENSLFDTILSLEKKYKSENLDGAEEADD</sequence>
<name>A0A1U9JUK8_9HYPH</name>
<keyword evidence="1" id="KW-0472">Membrane</keyword>
<protein>
    <recommendedName>
        <fullName evidence="4">Lipopolysaccharide assembly protein A domain-containing protein</fullName>
    </recommendedName>
</protein>
<proteinExistence type="predicted"/>
<evidence type="ECO:0008006" key="4">
    <source>
        <dbReference type="Google" id="ProtNLM"/>
    </source>
</evidence>
<keyword evidence="1" id="KW-0812">Transmembrane</keyword>
<reference evidence="2 3" key="1">
    <citation type="journal article" date="2010" name="Science">
        <title>Genomic comparison of the ants Camponotus floridanus and Harpegnathos saltator.</title>
        <authorList>
            <person name="Bonasio R."/>
            <person name="Zhang G."/>
            <person name="Ye C."/>
            <person name="Mutti N.S."/>
            <person name="Fang X."/>
            <person name="Qin N."/>
            <person name="Donahue G."/>
            <person name="Yang P."/>
            <person name="Li Q."/>
            <person name="Li C."/>
            <person name="Zhang P."/>
            <person name="Huang Z."/>
            <person name="Berger S.L."/>
            <person name="Reinberg D."/>
            <person name="Wang J."/>
            <person name="Liebig J."/>
        </authorList>
    </citation>
    <scope>NUCLEOTIDE SEQUENCE [LARGE SCALE GENOMIC DNA]</scope>
    <source>
        <strain evidence="2 3">Hsal</strain>
    </source>
</reference>
<dbReference type="AlphaFoldDB" id="A0A1U9JUK8"/>
<dbReference type="EMBL" id="CP017315">
    <property type="protein sequence ID" value="AQS41533.1"/>
    <property type="molecule type" value="Genomic_DNA"/>
</dbReference>
<reference evidence="2 3" key="2">
    <citation type="journal article" date="2016" name="Sci. Rep.">
        <title>The genome of Rhizobiales bacteria in predatory ants reveals urease gene functions but no genes for nitrogen fixation.</title>
        <authorList>
            <person name="Neuvonen M.M."/>
            <person name="Tamarit D."/>
            <person name="Naslund K."/>
            <person name="Liebig J."/>
            <person name="Feldhaar H."/>
            <person name="Moran N.A."/>
            <person name="Guy L."/>
            <person name="Andersson S.G."/>
        </authorList>
    </citation>
    <scope>NUCLEOTIDE SEQUENCE [LARGE SCALE GENOMIC DNA]</scope>
    <source>
        <strain evidence="2 3">Hsal</strain>
    </source>
</reference>
<dbReference type="STRING" id="1902579.BHV28_08340"/>
<evidence type="ECO:0000313" key="3">
    <source>
        <dbReference type="Proteomes" id="UP000188912"/>
    </source>
</evidence>